<proteinExistence type="predicted"/>
<name>A0A7I6NA92_9METZ</name>
<protein>
    <submittedName>
        <fullName evidence="2">Uncharacterized protein</fullName>
    </submittedName>
</protein>
<reference evidence="2" key="1">
    <citation type="journal article" date="2020" name="Genome Biol.">
        <title>Mitochondrial genome evolution of placozoans: gene rearrangements and repeat expansions.</title>
        <authorList>
            <person name="Miyazawa H."/>
            <person name="Osigus H.J."/>
            <person name="Rolfes S."/>
            <person name="Kamm K."/>
            <person name="Schierwater B."/>
            <person name="Nakano H."/>
        </authorList>
    </citation>
    <scope>NUCLEOTIDE SEQUENCE</scope>
    <source>
        <strain evidence="2">SMD_13</strain>
    </source>
</reference>
<evidence type="ECO:0000313" key="2">
    <source>
        <dbReference type="EMBL" id="BBI37378.1"/>
    </source>
</evidence>
<sequence>MGAKRAPKAPGPQKEIFWGPDQRSLSGNLGDRGPVGPPGRPTPTQQGAQKAPLRIQRIRRAPAGRFLLVFNRDPLDPFRWIGAEGAHKIIRPSGPFERPFNWPKVNGGAKKNGRAPSGILRIPLAPRRRRGTPVFCLGWAPTGARPEGAYRSSGPRGPYPETDPADPGRFSNLRFDYWKEIRRIFFFHFIDLPRKVSEDLKRAF</sequence>
<evidence type="ECO:0000256" key="1">
    <source>
        <dbReference type="SAM" id="MobiDB-lite"/>
    </source>
</evidence>
<feature type="region of interest" description="Disordered" evidence="1">
    <location>
        <begin position="1"/>
        <end position="51"/>
    </location>
</feature>
<dbReference type="AlphaFoldDB" id="A0A7I6NA92"/>
<keyword evidence="2" id="KW-0496">Mitochondrion</keyword>
<geneLocation type="mitochondrion" evidence="2"/>
<accession>A0A7I6NA92</accession>
<dbReference type="EMBL" id="LC460468">
    <property type="protein sequence ID" value="BBI37378.1"/>
    <property type="molecule type" value="Genomic_DNA"/>
</dbReference>
<organism evidence="2">
    <name type="scientific">Placozoa sp. H2</name>
    <dbReference type="NCBI Taxonomy" id="573895"/>
    <lineage>
        <taxon>Eukaryota</taxon>
        <taxon>Metazoa</taxon>
        <taxon>Placozoa</taxon>
    </lineage>
</organism>
<feature type="region of interest" description="Disordered" evidence="1">
    <location>
        <begin position="146"/>
        <end position="165"/>
    </location>
</feature>